<reference evidence="1" key="1">
    <citation type="journal article" date="2025" name="Int. J. Syst. Evol. Microbiol.">
        <title>Inconstantimicrobium mannanitabidum sp. nov., a novel member of the family Clostridiaceae isolated from anoxic soil under the treatment of reductive soil disinfestation.</title>
        <authorList>
            <person name="Ueki A."/>
            <person name="Tonouchi A."/>
            <person name="Honma S."/>
            <person name="Kaku N."/>
            <person name="Ueki K."/>
        </authorList>
    </citation>
    <scope>NUCLEOTIDE SEQUENCE</scope>
    <source>
        <strain evidence="1">TW13</strain>
    </source>
</reference>
<name>A0ACB5R7I2_9CLOT</name>
<gene>
    <name evidence="1" type="ORF">rsdtw13_04110</name>
</gene>
<keyword evidence="2" id="KW-1185">Reference proteome</keyword>
<organism evidence="1 2">
    <name type="scientific">Inconstantimicrobium mannanitabidum</name>
    <dbReference type="NCBI Taxonomy" id="1604901"/>
    <lineage>
        <taxon>Bacteria</taxon>
        <taxon>Bacillati</taxon>
        <taxon>Bacillota</taxon>
        <taxon>Clostridia</taxon>
        <taxon>Eubacteriales</taxon>
        <taxon>Clostridiaceae</taxon>
        <taxon>Inconstantimicrobium</taxon>
    </lineage>
</organism>
<accession>A0ACB5R7I2</accession>
<dbReference type="Proteomes" id="UP001058074">
    <property type="component" value="Unassembled WGS sequence"/>
</dbReference>
<evidence type="ECO:0000313" key="2">
    <source>
        <dbReference type="Proteomes" id="UP001058074"/>
    </source>
</evidence>
<dbReference type="EMBL" id="BROD01000001">
    <property type="protein sequence ID" value="GKX65153.1"/>
    <property type="molecule type" value="Genomic_DNA"/>
</dbReference>
<protein>
    <submittedName>
        <fullName evidence="1">Uncharacterized protein</fullName>
    </submittedName>
</protein>
<evidence type="ECO:0000313" key="1">
    <source>
        <dbReference type="EMBL" id="GKX65153.1"/>
    </source>
</evidence>
<sequence>MSKLIKCKACGSEIAAGAKCPKCGHDSRGFFSKHKIITGILVIIMLAAIGKAMGIKDEPKKVADNTSKSAATSNAKKEEKKEEKKDFKIGDTVALKGLNLTVTKVDKSNGTDFEKPKNGNEYVIVHVKIQNKGADKISYNPFYFKVQNSKGQIINETFTTINQDSALNSGDLAANGEIEGTIAFEEPKNDNGLVLQYQDNVFLKDEKIAINLK</sequence>
<comment type="caution">
    <text evidence="1">The sequence shown here is derived from an EMBL/GenBank/DDBJ whole genome shotgun (WGS) entry which is preliminary data.</text>
</comment>
<proteinExistence type="predicted"/>